<organism evidence="1 2">
    <name type="scientific">Cladophialophora yegresii CBS 114405</name>
    <dbReference type="NCBI Taxonomy" id="1182544"/>
    <lineage>
        <taxon>Eukaryota</taxon>
        <taxon>Fungi</taxon>
        <taxon>Dikarya</taxon>
        <taxon>Ascomycota</taxon>
        <taxon>Pezizomycotina</taxon>
        <taxon>Eurotiomycetes</taxon>
        <taxon>Chaetothyriomycetidae</taxon>
        <taxon>Chaetothyriales</taxon>
        <taxon>Herpotrichiellaceae</taxon>
        <taxon>Cladophialophora</taxon>
    </lineage>
</organism>
<dbReference type="InterPro" id="IPR029058">
    <property type="entry name" value="AB_hydrolase_fold"/>
</dbReference>
<dbReference type="STRING" id="1182544.W9VRQ1"/>
<gene>
    <name evidence="1" type="ORF">A1O7_05792</name>
</gene>
<evidence type="ECO:0000313" key="2">
    <source>
        <dbReference type="Proteomes" id="UP000019473"/>
    </source>
</evidence>
<dbReference type="EMBL" id="AMGW01000004">
    <property type="protein sequence ID" value="EXJ58367.1"/>
    <property type="molecule type" value="Genomic_DNA"/>
</dbReference>
<keyword evidence="2" id="KW-1185">Reference proteome</keyword>
<dbReference type="Pfam" id="PF03403">
    <property type="entry name" value="PAF-AH_p_II"/>
    <property type="match status" value="1"/>
</dbReference>
<proteinExistence type="predicted"/>
<dbReference type="Gene3D" id="3.40.50.1820">
    <property type="entry name" value="alpha/beta hydrolase"/>
    <property type="match status" value="1"/>
</dbReference>
<dbReference type="RefSeq" id="XP_007757990.1">
    <property type="nucleotide sequence ID" value="XM_007759800.1"/>
</dbReference>
<dbReference type="VEuPathDB" id="FungiDB:A1O7_05792"/>
<name>W9VRQ1_9EURO</name>
<sequence>MLSLFQLANCSQTVQIPYMPPATAAAHDAMFGFLVIPNGTSEAFGFKACRSPPKSTGFPVSLFSTGAGTSRLVYSFLPKWVASIGFNVVSIDHTYDAH</sequence>
<dbReference type="HOGENOM" id="CLU_2333471_0_0_1"/>
<accession>W9VRQ1</accession>
<dbReference type="AlphaFoldDB" id="W9VRQ1"/>
<dbReference type="OrthoDB" id="2363873at2759"/>
<reference evidence="1 2" key="1">
    <citation type="submission" date="2013-03" db="EMBL/GenBank/DDBJ databases">
        <title>The Genome Sequence of Cladophialophora yegresii CBS 114405.</title>
        <authorList>
            <consortium name="The Broad Institute Genomics Platform"/>
            <person name="Cuomo C."/>
            <person name="de Hoog S."/>
            <person name="Gorbushina A."/>
            <person name="Walker B."/>
            <person name="Young S.K."/>
            <person name="Zeng Q."/>
            <person name="Gargeya S."/>
            <person name="Fitzgerald M."/>
            <person name="Haas B."/>
            <person name="Abouelleil A."/>
            <person name="Allen A.W."/>
            <person name="Alvarado L."/>
            <person name="Arachchi H.M."/>
            <person name="Berlin A.M."/>
            <person name="Chapman S.B."/>
            <person name="Gainer-Dewar J."/>
            <person name="Goldberg J."/>
            <person name="Griggs A."/>
            <person name="Gujja S."/>
            <person name="Hansen M."/>
            <person name="Howarth C."/>
            <person name="Imamovic A."/>
            <person name="Ireland A."/>
            <person name="Larimer J."/>
            <person name="McCowan C."/>
            <person name="Murphy C."/>
            <person name="Pearson M."/>
            <person name="Poon T.W."/>
            <person name="Priest M."/>
            <person name="Roberts A."/>
            <person name="Saif S."/>
            <person name="Shea T."/>
            <person name="Sisk P."/>
            <person name="Sykes S."/>
            <person name="Wortman J."/>
            <person name="Nusbaum C."/>
            <person name="Birren B."/>
        </authorList>
    </citation>
    <scope>NUCLEOTIDE SEQUENCE [LARGE SCALE GENOMIC DNA]</scope>
    <source>
        <strain evidence="1 2">CBS 114405</strain>
    </source>
</reference>
<dbReference type="SUPFAM" id="SSF53474">
    <property type="entry name" value="alpha/beta-Hydrolases"/>
    <property type="match status" value="1"/>
</dbReference>
<evidence type="ECO:0000313" key="1">
    <source>
        <dbReference type="EMBL" id="EXJ58367.1"/>
    </source>
</evidence>
<dbReference type="Proteomes" id="UP000019473">
    <property type="component" value="Unassembled WGS sequence"/>
</dbReference>
<comment type="caution">
    <text evidence="1">The sequence shown here is derived from an EMBL/GenBank/DDBJ whole genome shotgun (WGS) entry which is preliminary data.</text>
</comment>
<protein>
    <submittedName>
        <fullName evidence="1">Uncharacterized protein</fullName>
    </submittedName>
</protein>
<dbReference type="GeneID" id="19180375"/>